<dbReference type="InterPro" id="IPR036097">
    <property type="entry name" value="HisK_dim/P_sf"/>
</dbReference>
<comment type="caution">
    <text evidence="6">The sequence shown here is derived from an EMBL/GenBank/DDBJ whole genome shotgun (WGS) entry which is preliminary data.</text>
</comment>
<keyword evidence="4" id="KW-0732">Signal</keyword>
<keyword evidence="6" id="KW-0808">Transferase</keyword>
<dbReference type="InterPro" id="IPR003594">
    <property type="entry name" value="HATPase_dom"/>
</dbReference>
<dbReference type="Pfam" id="PF13424">
    <property type="entry name" value="TPR_12"/>
    <property type="match status" value="1"/>
</dbReference>
<accession>A0ABU1BFP5</accession>
<dbReference type="PROSITE" id="PS50109">
    <property type="entry name" value="HIS_KIN"/>
    <property type="match status" value="1"/>
</dbReference>
<evidence type="ECO:0000256" key="3">
    <source>
        <dbReference type="ARBA" id="ARBA00022553"/>
    </source>
</evidence>
<keyword evidence="7" id="KW-1185">Reference proteome</keyword>
<gene>
    <name evidence="6" type="ORF">RC083_16860</name>
</gene>
<dbReference type="SUPFAM" id="SSF48452">
    <property type="entry name" value="TPR-like"/>
    <property type="match status" value="2"/>
</dbReference>
<protein>
    <recommendedName>
        <fullName evidence="2">histidine kinase</fullName>
        <ecNumber evidence="2">2.7.13.3</ecNumber>
    </recommendedName>
</protein>
<reference evidence="6 7" key="1">
    <citation type="submission" date="2023-08" db="EMBL/GenBank/DDBJ databases">
        <title>Pseudoalteromonas haloplanktis LL1 genome.</title>
        <authorList>
            <person name="Wu S."/>
        </authorList>
    </citation>
    <scope>NUCLEOTIDE SEQUENCE [LARGE SCALE GENOMIC DNA]</scope>
    <source>
        <strain evidence="6 7">LL1</strain>
    </source>
</reference>
<dbReference type="Pfam" id="PF02518">
    <property type="entry name" value="HATPase_c"/>
    <property type="match status" value="1"/>
</dbReference>
<organism evidence="6 7">
    <name type="scientific">Pseudoalteromonas haloplanktis</name>
    <name type="common">Alteromonas haloplanktis</name>
    <dbReference type="NCBI Taxonomy" id="228"/>
    <lineage>
        <taxon>Bacteria</taxon>
        <taxon>Pseudomonadati</taxon>
        <taxon>Pseudomonadota</taxon>
        <taxon>Gammaproteobacteria</taxon>
        <taxon>Alteromonadales</taxon>
        <taxon>Pseudoalteromonadaceae</taxon>
        <taxon>Pseudoalteromonas</taxon>
    </lineage>
</organism>
<dbReference type="PRINTS" id="PR00344">
    <property type="entry name" value="BCTRLSENSOR"/>
</dbReference>
<dbReference type="InterPro" id="IPR036890">
    <property type="entry name" value="HATPase_C_sf"/>
</dbReference>
<dbReference type="PANTHER" id="PTHR43065">
    <property type="entry name" value="SENSOR HISTIDINE KINASE"/>
    <property type="match status" value="1"/>
</dbReference>
<dbReference type="RefSeq" id="WP_309039476.1">
    <property type="nucleotide sequence ID" value="NZ_JAVIFY010000013.1"/>
</dbReference>
<dbReference type="SMART" id="SM00387">
    <property type="entry name" value="HATPase_c"/>
    <property type="match status" value="1"/>
</dbReference>
<keyword evidence="3" id="KW-0597">Phosphoprotein</keyword>
<evidence type="ECO:0000313" key="6">
    <source>
        <dbReference type="EMBL" id="MDQ9093250.1"/>
    </source>
</evidence>
<comment type="catalytic activity">
    <reaction evidence="1">
        <text>ATP + protein L-histidine = ADP + protein N-phospho-L-histidine.</text>
        <dbReference type="EC" id="2.7.13.3"/>
    </reaction>
</comment>
<evidence type="ECO:0000256" key="1">
    <source>
        <dbReference type="ARBA" id="ARBA00000085"/>
    </source>
</evidence>
<dbReference type="InterPro" id="IPR005467">
    <property type="entry name" value="His_kinase_dom"/>
</dbReference>
<name>A0ABU1BFP5_PSEHA</name>
<dbReference type="EMBL" id="JAVIFY010000013">
    <property type="protein sequence ID" value="MDQ9093250.1"/>
    <property type="molecule type" value="Genomic_DNA"/>
</dbReference>
<feature type="signal peptide" evidence="4">
    <location>
        <begin position="1"/>
        <end position="24"/>
    </location>
</feature>
<dbReference type="SMART" id="SM00028">
    <property type="entry name" value="TPR"/>
    <property type="match status" value="5"/>
</dbReference>
<dbReference type="CDD" id="cd00082">
    <property type="entry name" value="HisKA"/>
    <property type="match status" value="1"/>
</dbReference>
<dbReference type="InterPro" id="IPR004358">
    <property type="entry name" value="Sig_transdc_His_kin-like_C"/>
</dbReference>
<dbReference type="Proteomes" id="UP001226574">
    <property type="component" value="Unassembled WGS sequence"/>
</dbReference>
<evidence type="ECO:0000259" key="5">
    <source>
        <dbReference type="PROSITE" id="PS50109"/>
    </source>
</evidence>
<dbReference type="Gene3D" id="1.10.287.130">
    <property type="match status" value="1"/>
</dbReference>
<keyword evidence="6" id="KW-0418">Kinase</keyword>
<dbReference type="SUPFAM" id="SSF55874">
    <property type="entry name" value="ATPase domain of HSP90 chaperone/DNA topoisomerase II/histidine kinase"/>
    <property type="match status" value="1"/>
</dbReference>
<proteinExistence type="predicted"/>
<evidence type="ECO:0000256" key="4">
    <source>
        <dbReference type="SAM" id="SignalP"/>
    </source>
</evidence>
<dbReference type="Gene3D" id="3.30.565.10">
    <property type="entry name" value="Histidine kinase-like ATPase, C-terminal domain"/>
    <property type="match status" value="1"/>
</dbReference>
<dbReference type="SUPFAM" id="SSF47384">
    <property type="entry name" value="Homodimeric domain of signal transducing histidine kinase"/>
    <property type="match status" value="1"/>
</dbReference>
<evidence type="ECO:0000256" key="2">
    <source>
        <dbReference type="ARBA" id="ARBA00012438"/>
    </source>
</evidence>
<evidence type="ECO:0000313" key="7">
    <source>
        <dbReference type="Proteomes" id="UP001226574"/>
    </source>
</evidence>
<dbReference type="InterPro" id="IPR019734">
    <property type="entry name" value="TPR_rpt"/>
</dbReference>
<dbReference type="GO" id="GO:0016301">
    <property type="term" value="F:kinase activity"/>
    <property type="evidence" value="ECO:0007669"/>
    <property type="project" value="UniProtKB-KW"/>
</dbReference>
<sequence>MILSFFFRIVACVYLLIFSATLFAAPLTDSEYEELRQNIRTAYAENPVTAIDFTNTILDTKELTLEQQIKVLNYKAWFQLETDQLEEAMRTLVTYKAMTLRSNDPTLIYGYYNISGGIYSKLALYEQALNYFLQALEQANLRKKELVHQTENNIGEVYLALHKLDEAEHVFTQYYEYTKTLNKPLDFSIAMTNLAKVMVAKQQYQAANDLLDRAITLQRANQFDYHLSWSYQLLGQIERETENYPSSVNYIQQAILLFTNSGTPVELINAKLSLAKTYHQMGETEKAKLLTQEIQQQAKQLKNLSLTATVSEFSASLSESTGDFETALIAYKQYNQSKQALLLRQSNVNLAKAIAEVDIAGKELKIANLTKEQQIKATEAKAFKELSLTITISLVVLLLGAMYAIRSVHNQKKELANTLEVLTNTQSHLIEVEKMASLTALVSGMAHQLNTPIGTIVTASSFIQDNLQLLEQKFHNKTLSPSDFNVFIQQSNTAKDLVISNINRLATMIEEFKALNVSIALDKPMSKIELNSFLTERMSTLQSYLSKEITCEFSGAELSITTYPSILGDIFKTLVINAYEHGFNNTDNALISIDIQQRDDQVIIVFQDNGSGIDNAILKDIFTPFYSTNPGGNHLGLGLNVVFNAVKSNLFGNICAEPCENGARFVITLPIDGPKAAKEHNEAIK</sequence>
<feature type="chain" id="PRO_5045409937" description="histidine kinase" evidence="4">
    <location>
        <begin position="25"/>
        <end position="685"/>
    </location>
</feature>
<dbReference type="InterPro" id="IPR011990">
    <property type="entry name" value="TPR-like_helical_dom_sf"/>
</dbReference>
<dbReference type="EC" id="2.7.13.3" evidence="2"/>
<dbReference type="Gene3D" id="1.25.40.10">
    <property type="entry name" value="Tetratricopeptide repeat domain"/>
    <property type="match status" value="2"/>
</dbReference>
<feature type="domain" description="Histidine kinase" evidence="5">
    <location>
        <begin position="444"/>
        <end position="673"/>
    </location>
</feature>
<dbReference type="InterPro" id="IPR003661">
    <property type="entry name" value="HisK_dim/P_dom"/>
</dbReference>